<proteinExistence type="inferred from homology"/>
<evidence type="ECO:0000256" key="2">
    <source>
        <dbReference type="ARBA" id="ARBA00022448"/>
    </source>
</evidence>
<keyword evidence="4 6" id="KW-1133">Transmembrane helix</keyword>
<dbReference type="Pfam" id="PF00528">
    <property type="entry name" value="BPD_transp_1"/>
    <property type="match status" value="1"/>
</dbReference>
<dbReference type="GO" id="GO:0055085">
    <property type="term" value="P:transmembrane transport"/>
    <property type="evidence" value="ECO:0007669"/>
    <property type="project" value="InterPro"/>
</dbReference>
<evidence type="ECO:0000256" key="3">
    <source>
        <dbReference type="ARBA" id="ARBA00022692"/>
    </source>
</evidence>
<keyword evidence="5 6" id="KW-0472">Membrane</keyword>
<evidence type="ECO:0000256" key="5">
    <source>
        <dbReference type="ARBA" id="ARBA00023136"/>
    </source>
</evidence>
<evidence type="ECO:0000256" key="6">
    <source>
        <dbReference type="RuleBase" id="RU363032"/>
    </source>
</evidence>
<gene>
    <name evidence="8" type="ORF">DFR57_11927</name>
</gene>
<feature type="transmembrane region" description="Helical" evidence="6">
    <location>
        <begin position="20"/>
        <end position="43"/>
    </location>
</feature>
<protein>
    <submittedName>
        <fullName evidence="8">Osmoprotectant transport system permease protein</fullName>
    </submittedName>
</protein>
<dbReference type="InterPro" id="IPR035906">
    <property type="entry name" value="MetI-like_sf"/>
</dbReference>
<dbReference type="CDD" id="cd06261">
    <property type="entry name" value="TM_PBP2"/>
    <property type="match status" value="1"/>
</dbReference>
<organism evidence="8 9">
    <name type="scientific">Saliterribacillus persicus</name>
    <dbReference type="NCBI Taxonomy" id="930114"/>
    <lineage>
        <taxon>Bacteria</taxon>
        <taxon>Bacillati</taxon>
        <taxon>Bacillota</taxon>
        <taxon>Bacilli</taxon>
        <taxon>Bacillales</taxon>
        <taxon>Bacillaceae</taxon>
        <taxon>Saliterribacillus</taxon>
    </lineage>
</organism>
<dbReference type="InterPro" id="IPR000515">
    <property type="entry name" value="MetI-like"/>
</dbReference>
<dbReference type="GO" id="GO:0005886">
    <property type="term" value="C:plasma membrane"/>
    <property type="evidence" value="ECO:0007669"/>
    <property type="project" value="UniProtKB-SubCell"/>
</dbReference>
<dbReference type="PANTHER" id="PTHR30177">
    <property type="entry name" value="GLYCINE BETAINE/L-PROLINE TRANSPORT SYSTEM PERMEASE PROTEIN PROW"/>
    <property type="match status" value="1"/>
</dbReference>
<keyword evidence="2 6" id="KW-0813">Transport</keyword>
<dbReference type="OrthoDB" id="9801163at2"/>
<dbReference type="Gene3D" id="1.10.3720.10">
    <property type="entry name" value="MetI-like"/>
    <property type="match status" value="1"/>
</dbReference>
<reference evidence="8 9" key="1">
    <citation type="submission" date="2018-07" db="EMBL/GenBank/DDBJ databases">
        <title>Genomic Encyclopedia of Type Strains, Phase IV (KMG-IV): sequencing the most valuable type-strain genomes for metagenomic binning, comparative biology and taxonomic classification.</title>
        <authorList>
            <person name="Goeker M."/>
        </authorList>
    </citation>
    <scope>NUCLEOTIDE SEQUENCE [LARGE SCALE GENOMIC DNA]</scope>
    <source>
        <strain evidence="8 9">DSM 27696</strain>
    </source>
</reference>
<feature type="domain" description="ABC transmembrane type-1" evidence="7">
    <location>
        <begin position="16"/>
        <end position="200"/>
    </location>
</feature>
<name>A0A368X556_9BACI</name>
<evidence type="ECO:0000259" key="7">
    <source>
        <dbReference type="PROSITE" id="PS50928"/>
    </source>
</evidence>
<dbReference type="AlphaFoldDB" id="A0A368X556"/>
<dbReference type="SUPFAM" id="SSF161098">
    <property type="entry name" value="MetI-like"/>
    <property type="match status" value="1"/>
</dbReference>
<dbReference type="PANTHER" id="PTHR30177:SF4">
    <property type="entry name" value="OSMOPROTECTANT IMPORT PERMEASE PROTEIN OSMW"/>
    <property type="match status" value="1"/>
</dbReference>
<evidence type="ECO:0000256" key="1">
    <source>
        <dbReference type="ARBA" id="ARBA00004141"/>
    </source>
</evidence>
<sequence length="202" mass="21982">MIEYALEYPDKLYFPLLEHIQMLFITLILSLILASILTIITIYSESLSKTFVYIFSVIYSIPSLAIFALLIPLTGLGKTTAIIVLVLYNQYLLLRNITEGLKEVDPAVTEAAIGIGMNKIQLLFKIKIPLSKKAIFTGVRLAVVSTIGIATIAAFINAGGLGSILNDGLRTVNTVKILWGSILAAGLAIGSNAILSKWEQRL</sequence>
<evidence type="ECO:0000313" key="9">
    <source>
        <dbReference type="Proteomes" id="UP000252585"/>
    </source>
</evidence>
<dbReference type="GO" id="GO:0031460">
    <property type="term" value="P:glycine betaine transport"/>
    <property type="evidence" value="ECO:0007669"/>
    <property type="project" value="TreeGrafter"/>
</dbReference>
<keyword evidence="9" id="KW-1185">Reference proteome</keyword>
<accession>A0A368X556</accession>
<dbReference type="Proteomes" id="UP000252585">
    <property type="component" value="Unassembled WGS sequence"/>
</dbReference>
<feature type="transmembrane region" description="Helical" evidence="6">
    <location>
        <begin position="134"/>
        <end position="157"/>
    </location>
</feature>
<dbReference type="InterPro" id="IPR051204">
    <property type="entry name" value="ABC_transp_perm/SBD"/>
</dbReference>
<comment type="caution">
    <text evidence="8">The sequence shown here is derived from an EMBL/GenBank/DDBJ whole genome shotgun (WGS) entry which is preliminary data.</text>
</comment>
<feature type="transmembrane region" description="Helical" evidence="6">
    <location>
        <begin position="177"/>
        <end position="195"/>
    </location>
</feature>
<keyword evidence="3 6" id="KW-0812">Transmembrane</keyword>
<comment type="similarity">
    <text evidence="6">Belongs to the binding-protein-dependent transport system permease family.</text>
</comment>
<dbReference type="RefSeq" id="WP_114354312.1">
    <property type="nucleotide sequence ID" value="NZ_QPJJ01000019.1"/>
</dbReference>
<dbReference type="PROSITE" id="PS50928">
    <property type="entry name" value="ABC_TM1"/>
    <property type="match status" value="1"/>
</dbReference>
<evidence type="ECO:0000313" key="8">
    <source>
        <dbReference type="EMBL" id="RCW63151.1"/>
    </source>
</evidence>
<evidence type="ECO:0000256" key="4">
    <source>
        <dbReference type="ARBA" id="ARBA00022989"/>
    </source>
</evidence>
<feature type="transmembrane region" description="Helical" evidence="6">
    <location>
        <begin position="50"/>
        <end position="70"/>
    </location>
</feature>
<comment type="subcellular location">
    <subcellularLocation>
        <location evidence="6">Cell membrane</location>
        <topology evidence="6">Multi-pass membrane protein</topology>
    </subcellularLocation>
    <subcellularLocation>
        <location evidence="1">Membrane</location>
        <topology evidence="1">Multi-pass membrane protein</topology>
    </subcellularLocation>
</comment>
<dbReference type="EMBL" id="QPJJ01000019">
    <property type="protein sequence ID" value="RCW63151.1"/>
    <property type="molecule type" value="Genomic_DNA"/>
</dbReference>